<protein>
    <submittedName>
        <fullName evidence="2">Uncharacterized protein</fullName>
    </submittedName>
</protein>
<organism evidence="2 3">
    <name type="scientific">Veillonella dispar DORA_11</name>
    <dbReference type="NCBI Taxonomy" id="1403949"/>
    <lineage>
        <taxon>Bacteria</taxon>
        <taxon>Bacillati</taxon>
        <taxon>Bacillota</taxon>
        <taxon>Negativicutes</taxon>
        <taxon>Veillonellales</taxon>
        <taxon>Veillonellaceae</taxon>
        <taxon>Veillonella</taxon>
    </lineage>
</organism>
<gene>
    <name evidence="2" type="ORF">Q619_VDC00600G0123</name>
</gene>
<sequence length="98" mass="11577">MQKGCHLIRGSNLYIMGVSNLYRLSISNMTKMYVCIFTRDKPLHNSTNYILQMYLVLFSPCIIQLFHSTFFRNNTMGHPQSTIHLQYMIGFYSRQIFP</sequence>
<dbReference type="EMBL" id="AZMJ01000600">
    <property type="protein sequence ID" value="ETI97127.1"/>
    <property type="molecule type" value="Genomic_DNA"/>
</dbReference>
<name>W1UTV2_9FIRM</name>
<keyword evidence="1" id="KW-0812">Transmembrane</keyword>
<evidence type="ECO:0000256" key="1">
    <source>
        <dbReference type="SAM" id="Phobius"/>
    </source>
</evidence>
<keyword evidence="1" id="KW-1133">Transmembrane helix</keyword>
<feature type="transmembrane region" description="Helical" evidence="1">
    <location>
        <begin position="49"/>
        <end position="66"/>
    </location>
</feature>
<keyword evidence="1" id="KW-0472">Membrane</keyword>
<dbReference type="AlphaFoldDB" id="W1UTV2"/>
<comment type="caution">
    <text evidence="2">The sequence shown here is derived from an EMBL/GenBank/DDBJ whole genome shotgun (WGS) entry which is preliminary data.</text>
</comment>
<dbReference type="Proteomes" id="UP000018855">
    <property type="component" value="Unassembled WGS sequence"/>
</dbReference>
<evidence type="ECO:0000313" key="2">
    <source>
        <dbReference type="EMBL" id="ETI97127.1"/>
    </source>
</evidence>
<reference evidence="2 3" key="1">
    <citation type="submission" date="2013-12" db="EMBL/GenBank/DDBJ databases">
        <title>A Varibaculum cambriense genome reconstructed from a premature infant gut community with otherwise low bacterial novelty that shifts toward anaerobic metabolism during the third week of life.</title>
        <authorList>
            <person name="Brown C.T."/>
            <person name="Sharon I."/>
            <person name="Thomas B.C."/>
            <person name="Castelle C.J."/>
            <person name="Morowitz M.J."/>
            <person name="Banfield J.F."/>
        </authorList>
    </citation>
    <scope>NUCLEOTIDE SEQUENCE [LARGE SCALE GENOMIC DNA]</scope>
    <source>
        <strain evidence="3">DORA_11</strain>
    </source>
</reference>
<proteinExistence type="predicted"/>
<evidence type="ECO:0000313" key="3">
    <source>
        <dbReference type="Proteomes" id="UP000018855"/>
    </source>
</evidence>
<accession>W1UTV2</accession>